<feature type="signal peptide" evidence="2">
    <location>
        <begin position="1"/>
        <end position="28"/>
    </location>
</feature>
<sequence>MIRRLRFDLPRRLSLSSCVAVLALGACGPDDVGTDDAGETTNASDSDDGADEASTDGAEDASTTDDGSFIQEDGPGEESSSTPGNLGDPCADDSQCAEDLVCNAIPMIGGICSECSSDADCEGGNCTFNGMWFECGDGSLGQMCESDESCSDGLYCAEILDTGGLFALTLCSECAEDSHCPDGQLCAPEFDLMSISGSRNCIDPGTLAQDAVCDADGAGDEQCEGFCTTASLMGILDIGVCGECESDADCVDMQTCAGAMAGFDGFSGSSCG</sequence>
<dbReference type="AlphaFoldDB" id="A6GAL4"/>
<dbReference type="CDD" id="cd13120">
    <property type="entry name" value="BF2867_like_N"/>
    <property type="match status" value="1"/>
</dbReference>
<dbReference type="PROSITE" id="PS51257">
    <property type="entry name" value="PROKAR_LIPOPROTEIN"/>
    <property type="match status" value="1"/>
</dbReference>
<dbReference type="OrthoDB" id="5513188at2"/>
<reference evidence="3 4" key="1">
    <citation type="submission" date="2007-06" db="EMBL/GenBank/DDBJ databases">
        <authorList>
            <person name="Shimkets L."/>
            <person name="Ferriera S."/>
            <person name="Johnson J."/>
            <person name="Kravitz S."/>
            <person name="Beeson K."/>
            <person name="Sutton G."/>
            <person name="Rogers Y.-H."/>
            <person name="Friedman R."/>
            <person name="Frazier M."/>
            <person name="Venter J.C."/>
        </authorList>
    </citation>
    <scope>NUCLEOTIDE SEQUENCE [LARGE SCALE GENOMIC DNA]</scope>
    <source>
        <strain evidence="3 4">SIR-1</strain>
    </source>
</reference>
<evidence type="ECO:0000313" key="3">
    <source>
        <dbReference type="EMBL" id="EDM77076.1"/>
    </source>
</evidence>
<dbReference type="EMBL" id="ABCS01000052">
    <property type="protein sequence ID" value="EDM77076.1"/>
    <property type="molecule type" value="Genomic_DNA"/>
</dbReference>
<evidence type="ECO:0000313" key="4">
    <source>
        <dbReference type="Proteomes" id="UP000005801"/>
    </source>
</evidence>
<dbReference type="RefSeq" id="WP_006973756.1">
    <property type="nucleotide sequence ID" value="NZ_ABCS01000052.1"/>
</dbReference>
<dbReference type="Proteomes" id="UP000005801">
    <property type="component" value="Unassembled WGS sequence"/>
</dbReference>
<feature type="chain" id="PRO_5002693814" description="Lipoprotein" evidence="2">
    <location>
        <begin position="29"/>
        <end position="272"/>
    </location>
</feature>
<comment type="caution">
    <text evidence="3">The sequence shown here is derived from an EMBL/GenBank/DDBJ whole genome shotgun (WGS) entry which is preliminary data.</text>
</comment>
<name>A6GAL4_9BACT</name>
<dbReference type="STRING" id="391625.PPSIR1_19574"/>
<protein>
    <recommendedName>
        <fullName evidence="5">Lipoprotein</fullName>
    </recommendedName>
</protein>
<feature type="region of interest" description="Disordered" evidence="1">
    <location>
        <begin position="30"/>
        <end position="88"/>
    </location>
</feature>
<gene>
    <name evidence="3" type="ORF">PPSIR1_19574</name>
</gene>
<evidence type="ECO:0008006" key="5">
    <source>
        <dbReference type="Google" id="ProtNLM"/>
    </source>
</evidence>
<evidence type="ECO:0000256" key="1">
    <source>
        <dbReference type="SAM" id="MobiDB-lite"/>
    </source>
</evidence>
<feature type="compositionally biased region" description="Acidic residues" evidence="1">
    <location>
        <begin position="45"/>
        <end position="63"/>
    </location>
</feature>
<organism evidence="3 4">
    <name type="scientific">Plesiocystis pacifica SIR-1</name>
    <dbReference type="NCBI Taxonomy" id="391625"/>
    <lineage>
        <taxon>Bacteria</taxon>
        <taxon>Pseudomonadati</taxon>
        <taxon>Myxococcota</taxon>
        <taxon>Polyangia</taxon>
        <taxon>Nannocystales</taxon>
        <taxon>Nannocystaceae</taxon>
        <taxon>Plesiocystis</taxon>
    </lineage>
</organism>
<keyword evidence="4" id="KW-1185">Reference proteome</keyword>
<evidence type="ECO:0000256" key="2">
    <source>
        <dbReference type="SAM" id="SignalP"/>
    </source>
</evidence>
<keyword evidence="2" id="KW-0732">Signal</keyword>
<accession>A6GAL4</accession>
<proteinExistence type="predicted"/>